<dbReference type="PANTHER" id="PTHR48025">
    <property type="entry name" value="OS02G0815200 PROTEIN"/>
    <property type="match status" value="1"/>
</dbReference>
<dbReference type="SUPFAM" id="SSF54928">
    <property type="entry name" value="RNA-binding domain, RBD"/>
    <property type="match status" value="1"/>
</dbReference>
<dbReference type="EMBL" id="MPUH01000380">
    <property type="protein sequence ID" value="OMJ81449.1"/>
    <property type="molecule type" value="Genomic_DNA"/>
</dbReference>
<evidence type="ECO:0000256" key="1">
    <source>
        <dbReference type="ARBA" id="ARBA00022884"/>
    </source>
</evidence>
<keyword evidence="5" id="KW-1185">Reference proteome</keyword>
<gene>
    <name evidence="4" type="ORF">SteCoe_18065</name>
</gene>
<dbReference type="PROSITE" id="PS50102">
    <property type="entry name" value="RRM"/>
    <property type="match status" value="2"/>
</dbReference>
<dbReference type="InterPro" id="IPR000504">
    <property type="entry name" value="RRM_dom"/>
</dbReference>
<keyword evidence="1 2" id="KW-0694">RNA-binding</keyword>
<dbReference type="AlphaFoldDB" id="A0A1R2BXD0"/>
<organism evidence="4 5">
    <name type="scientific">Stentor coeruleus</name>
    <dbReference type="NCBI Taxonomy" id="5963"/>
    <lineage>
        <taxon>Eukaryota</taxon>
        <taxon>Sar</taxon>
        <taxon>Alveolata</taxon>
        <taxon>Ciliophora</taxon>
        <taxon>Postciliodesmatophora</taxon>
        <taxon>Heterotrichea</taxon>
        <taxon>Heterotrichida</taxon>
        <taxon>Stentoridae</taxon>
        <taxon>Stentor</taxon>
    </lineage>
</organism>
<dbReference type="Proteomes" id="UP000187209">
    <property type="component" value="Unassembled WGS sequence"/>
</dbReference>
<evidence type="ECO:0000259" key="3">
    <source>
        <dbReference type="PROSITE" id="PS50102"/>
    </source>
</evidence>
<dbReference type="OrthoDB" id="272703at2759"/>
<sequence>MQDKKVYTRVFVGNIPYSSNEKKVREHMSKAGEVQNVELFLDEVGVSRGCGIIEYTDPSNAARAIEMLHHSRIEGGMITVKEDESYSYNRRRAGNIYLKLRNLPASVTGVQLKDLCSLFGTVTKSEVVLDNAGRSRGAAMVVFSKPEEALSAFNQLNKATFNDREILAFIDNNDINKA</sequence>
<protein>
    <recommendedName>
        <fullName evidence="3">RRM domain-containing protein</fullName>
    </recommendedName>
</protein>
<evidence type="ECO:0000256" key="2">
    <source>
        <dbReference type="PROSITE-ProRule" id="PRU00176"/>
    </source>
</evidence>
<proteinExistence type="predicted"/>
<dbReference type="Pfam" id="PF00076">
    <property type="entry name" value="RRM_1"/>
    <property type="match status" value="2"/>
</dbReference>
<accession>A0A1R2BXD0</accession>
<feature type="domain" description="RRM" evidence="3">
    <location>
        <begin position="96"/>
        <end position="173"/>
    </location>
</feature>
<dbReference type="Gene3D" id="3.30.70.330">
    <property type="match status" value="2"/>
</dbReference>
<dbReference type="InterPro" id="IPR050502">
    <property type="entry name" value="Euk_RNA-bind_prot"/>
</dbReference>
<dbReference type="InterPro" id="IPR035979">
    <property type="entry name" value="RBD_domain_sf"/>
</dbReference>
<name>A0A1R2BXD0_9CILI</name>
<dbReference type="SMART" id="SM00360">
    <property type="entry name" value="RRM"/>
    <property type="match status" value="2"/>
</dbReference>
<dbReference type="PANTHER" id="PTHR48025:SF1">
    <property type="entry name" value="RRM DOMAIN-CONTAINING PROTEIN"/>
    <property type="match status" value="1"/>
</dbReference>
<dbReference type="InterPro" id="IPR012677">
    <property type="entry name" value="Nucleotide-bd_a/b_plait_sf"/>
</dbReference>
<comment type="caution">
    <text evidence="4">The sequence shown here is derived from an EMBL/GenBank/DDBJ whole genome shotgun (WGS) entry which is preliminary data.</text>
</comment>
<reference evidence="4 5" key="1">
    <citation type="submission" date="2016-11" db="EMBL/GenBank/DDBJ databases">
        <title>The macronuclear genome of Stentor coeruleus: a giant cell with tiny introns.</title>
        <authorList>
            <person name="Slabodnick M."/>
            <person name="Ruby J.G."/>
            <person name="Reiff S.B."/>
            <person name="Swart E.C."/>
            <person name="Gosai S."/>
            <person name="Prabakaran S."/>
            <person name="Witkowska E."/>
            <person name="Larue G.E."/>
            <person name="Fisher S."/>
            <person name="Freeman R.M."/>
            <person name="Gunawardena J."/>
            <person name="Chu W."/>
            <person name="Stover N.A."/>
            <person name="Gregory B.D."/>
            <person name="Nowacki M."/>
            <person name="Derisi J."/>
            <person name="Roy S.W."/>
            <person name="Marshall W.F."/>
            <person name="Sood P."/>
        </authorList>
    </citation>
    <scope>NUCLEOTIDE SEQUENCE [LARGE SCALE GENOMIC DNA]</scope>
    <source>
        <strain evidence="4">WM001</strain>
    </source>
</reference>
<feature type="domain" description="RRM" evidence="3">
    <location>
        <begin position="8"/>
        <end position="85"/>
    </location>
</feature>
<dbReference type="GO" id="GO:0003729">
    <property type="term" value="F:mRNA binding"/>
    <property type="evidence" value="ECO:0007669"/>
    <property type="project" value="TreeGrafter"/>
</dbReference>
<dbReference type="CDD" id="cd00590">
    <property type="entry name" value="RRM_SF"/>
    <property type="match status" value="2"/>
</dbReference>
<evidence type="ECO:0000313" key="4">
    <source>
        <dbReference type="EMBL" id="OMJ81449.1"/>
    </source>
</evidence>
<evidence type="ECO:0000313" key="5">
    <source>
        <dbReference type="Proteomes" id="UP000187209"/>
    </source>
</evidence>